<dbReference type="GO" id="GO:0004479">
    <property type="term" value="F:methionyl-tRNA formyltransferase activity"/>
    <property type="evidence" value="ECO:0007669"/>
    <property type="project" value="TreeGrafter"/>
</dbReference>
<dbReference type="VEuPathDB" id="VectorBase:GPPI046759"/>
<keyword evidence="3" id="KW-1185">Reference proteome</keyword>
<dbReference type="AlphaFoldDB" id="A0A1B0C1R6"/>
<protein>
    <recommendedName>
        <fullName evidence="1">Formyl transferase N-terminal domain-containing protein</fullName>
    </recommendedName>
</protein>
<proteinExistence type="predicted"/>
<dbReference type="Pfam" id="PF00551">
    <property type="entry name" value="Formyl_trans_N"/>
    <property type="match status" value="1"/>
</dbReference>
<name>A0A1B0C1R6_9MUSC</name>
<dbReference type="PANTHER" id="PTHR11138">
    <property type="entry name" value="METHIONYL-TRNA FORMYLTRANSFERASE"/>
    <property type="match status" value="1"/>
</dbReference>
<dbReference type="Proteomes" id="UP000092460">
    <property type="component" value="Unassembled WGS sequence"/>
</dbReference>
<dbReference type="SUPFAM" id="SSF53448">
    <property type="entry name" value="Nucleotide-diphospho-sugar transferases"/>
    <property type="match status" value="1"/>
</dbReference>
<dbReference type="GO" id="GO:0005829">
    <property type="term" value="C:cytosol"/>
    <property type="evidence" value="ECO:0007669"/>
    <property type="project" value="TreeGrafter"/>
</dbReference>
<dbReference type="EnsemblMetazoa" id="GPPI046759-RA">
    <property type="protein sequence ID" value="GPPI046759-PA"/>
    <property type="gene ID" value="GPPI046759"/>
</dbReference>
<dbReference type="InterPro" id="IPR029044">
    <property type="entry name" value="Nucleotide-diphossugar_trans"/>
</dbReference>
<dbReference type="EMBL" id="JXJN01024158">
    <property type="status" value="NOT_ANNOTATED_CDS"/>
    <property type="molecule type" value="Genomic_DNA"/>
</dbReference>
<dbReference type="InterPro" id="IPR002376">
    <property type="entry name" value="Formyl_transf_N"/>
</dbReference>
<evidence type="ECO:0000259" key="1">
    <source>
        <dbReference type="Pfam" id="PF00551"/>
    </source>
</evidence>
<dbReference type="InterPro" id="IPR036477">
    <property type="entry name" value="Formyl_transf_N_sf"/>
</dbReference>
<reference evidence="2" key="2">
    <citation type="submission" date="2020-05" db="UniProtKB">
        <authorList>
            <consortium name="EnsemblMetazoa"/>
        </authorList>
    </citation>
    <scope>IDENTIFICATION</scope>
    <source>
        <strain evidence="2">IAEA</strain>
    </source>
</reference>
<organism evidence="2 3">
    <name type="scientific">Glossina palpalis gambiensis</name>
    <dbReference type="NCBI Taxonomy" id="67801"/>
    <lineage>
        <taxon>Eukaryota</taxon>
        <taxon>Metazoa</taxon>
        <taxon>Ecdysozoa</taxon>
        <taxon>Arthropoda</taxon>
        <taxon>Hexapoda</taxon>
        <taxon>Insecta</taxon>
        <taxon>Pterygota</taxon>
        <taxon>Neoptera</taxon>
        <taxon>Endopterygota</taxon>
        <taxon>Diptera</taxon>
        <taxon>Brachycera</taxon>
        <taxon>Muscomorpha</taxon>
        <taxon>Hippoboscoidea</taxon>
        <taxon>Glossinidae</taxon>
        <taxon>Glossina</taxon>
    </lineage>
</organism>
<dbReference type="PANTHER" id="PTHR11138:SF5">
    <property type="entry name" value="METHIONYL-TRNA FORMYLTRANSFERASE, MITOCHONDRIAL"/>
    <property type="match status" value="1"/>
</dbReference>
<dbReference type="Gene3D" id="3.40.50.12230">
    <property type="match status" value="1"/>
</dbReference>
<evidence type="ECO:0000313" key="3">
    <source>
        <dbReference type="Proteomes" id="UP000092460"/>
    </source>
</evidence>
<evidence type="ECO:0000313" key="2">
    <source>
        <dbReference type="EnsemblMetazoa" id="GPPI046759-PA"/>
    </source>
</evidence>
<sequence length="124" mass="13732">MKLYLNYGQHAAIMAGFLYAHGDLVITLDADLQNPPEEIPNLLHAAQKGYDVIDILSIPKFGAFNLHGSLLPKYRGCCPLNWSIINGEDQTGVTLHRMTEKIDHGPIIAQVSMDSLDIILQSVY</sequence>
<accession>A0A1B0C1R6</accession>
<reference evidence="3" key="1">
    <citation type="submission" date="2015-01" db="EMBL/GenBank/DDBJ databases">
        <authorList>
            <person name="Aksoy S."/>
            <person name="Warren W."/>
            <person name="Wilson R.K."/>
        </authorList>
    </citation>
    <scope>NUCLEOTIDE SEQUENCE [LARGE SCALE GENOMIC DNA]</scope>
    <source>
        <strain evidence="3">IAEA</strain>
    </source>
</reference>
<dbReference type="SUPFAM" id="SSF53328">
    <property type="entry name" value="Formyltransferase"/>
    <property type="match status" value="1"/>
</dbReference>
<feature type="domain" description="Formyl transferase N-terminal" evidence="1">
    <location>
        <begin position="55"/>
        <end position="113"/>
    </location>
</feature>
<dbReference type="Gene3D" id="3.90.550.10">
    <property type="entry name" value="Spore Coat Polysaccharide Biosynthesis Protein SpsA, Chain A"/>
    <property type="match status" value="1"/>
</dbReference>
<dbReference type="STRING" id="67801.A0A1B0C1R6"/>